<name>A0A3Q0EBD8_CARSF</name>
<feature type="region of interest" description="Disordered" evidence="1">
    <location>
        <begin position="48"/>
        <end position="90"/>
    </location>
</feature>
<protein>
    <submittedName>
        <fullName evidence="3">Uncharacterized protein MISP3</fullName>
    </submittedName>
</protein>
<accession>A0A3Q0EBD8</accession>
<feature type="compositionally biased region" description="Basic and acidic residues" evidence="1">
    <location>
        <begin position="1"/>
        <end position="20"/>
    </location>
</feature>
<evidence type="ECO:0000313" key="3">
    <source>
        <dbReference type="RefSeq" id="XP_021571363.1"/>
    </source>
</evidence>
<organism evidence="2 3">
    <name type="scientific">Carlito syrichta</name>
    <name type="common">Philippine tarsier</name>
    <name type="synonym">Tarsius syrichta</name>
    <dbReference type="NCBI Taxonomy" id="1868482"/>
    <lineage>
        <taxon>Eukaryota</taxon>
        <taxon>Metazoa</taxon>
        <taxon>Chordata</taxon>
        <taxon>Craniata</taxon>
        <taxon>Vertebrata</taxon>
        <taxon>Euteleostomi</taxon>
        <taxon>Mammalia</taxon>
        <taxon>Eutheria</taxon>
        <taxon>Euarchontoglires</taxon>
        <taxon>Primates</taxon>
        <taxon>Haplorrhini</taxon>
        <taxon>Tarsiiformes</taxon>
        <taxon>Tarsiidae</taxon>
        <taxon>Carlito</taxon>
    </lineage>
</organism>
<dbReference type="KEGG" id="csyr:103266692"/>
<dbReference type="OrthoDB" id="9451814at2759"/>
<evidence type="ECO:0000256" key="1">
    <source>
        <dbReference type="SAM" id="MobiDB-lite"/>
    </source>
</evidence>
<proteinExistence type="predicted"/>
<dbReference type="GeneID" id="103266692"/>
<evidence type="ECO:0000313" key="2">
    <source>
        <dbReference type="Proteomes" id="UP000189704"/>
    </source>
</evidence>
<dbReference type="AlphaFoldDB" id="A0A3Q0EBD8"/>
<dbReference type="InterPro" id="IPR042779">
    <property type="entry name" value="MISP/MISP3-like"/>
</dbReference>
<dbReference type="CTD" id="113230"/>
<sequence length="90" mass="10099">METPIEREIRRSCEREESLRRSRGLSPGRAGRELIELRVRPVLSLPIPGGATRLSAASPAARRGDGKLAVIWPPRRKASDNCSEQEERRP</sequence>
<keyword evidence="2" id="KW-1185">Reference proteome</keyword>
<dbReference type="PANTHER" id="PTHR18839">
    <property type="entry name" value="MITOTIC INTERACTOR AND SUBSTRATE OF PLK1 MISP FAMILY MEMBER"/>
    <property type="match status" value="1"/>
</dbReference>
<gene>
    <name evidence="3" type="primary">MISP3</name>
</gene>
<dbReference type="RefSeq" id="XP_021571363.1">
    <property type="nucleotide sequence ID" value="XM_021715688.1"/>
</dbReference>
<dbReference type="Proteomes" id="UP000189704">
    <property type="component" value="Unplaced"/>
</dbReference>
<dbReference type="PANTHER" id="PTHR18839:SF4">
    <property type="entry name" value="MISP FAMILY MEMBER 3"/>
    <property type="match status" value="1"/>
</dbReference>
<reference evidence="3" key="1">
    <citation type="submission" date="2025-08" db="UniProtKB">
        <authorList>
            <consortium name="RefSeq"/>
        </authorList>
    </citation>
    <scope>IDENTIFICATION</scope>
</reference>
<feature type="region of interest" description="Disordered" evidence="1">
    <location>
        <begin position="1"/>
        <end position="31"/>
    </location>
</feature>